<organism evidence="2">
    <name type="scientific">Macaca fascicularis</name>
    <name type="common">Crab-eating macaque</name>
    <name type="synonym">Cynomolgus monkey</name>
    <dbReference type="NCBI Taxonomy" id="9541"/>
    <lineage>
        <taxon>Eukaryota</taxon>
        <taxon>Metazoa</taxon>
        <taxon>Chordata</taxon>
        <taxon>Craniata</taxon>
        <taxon>Vertebrata</taxon>
        <taxon>Euteleostomi</taxon>
        <taxon>Mammalia</taxon>
        <taxon>Eutheria</taxon>
        <taxon>Euarchontoglires</taxon>
        <taxon>Primates</taxon>
        <taxon>Haplorrhini</taxon>
        <taxon>Catarrhini</taxon>
        <taxon>Cercopithecidae</taxon>
        <taxon>Cercopithecinae</taxon>
        <taxon>Macaca</taxon>
    </lineage>
</organism>
<feature type="region of interest" description="Disordered" evidence="1">
    <location>
        <begin position="20"/>
        <end position="43"/>
    </location>
</feature>
<proteinExistence type="evidence at transcript level"/>
<protein>
    <submittedName>
        <fullName evidence="2">Testis cDNA, clone: QtsA-15057, similar to human mediator of RNA polymerase II transcription, subunit 8homolog (yeast) (MED8), transcript variant 1</fullName>
    </submittedName>
</protein>
<dbReference type="EMBL" id="AB168819">
    <property type="protein sequence ID" value="BAE00923.1"/>
    <property type="molecule type" value="mRNA"/>
</dbReference>
<sequence>MRQYQIRVSLEQKIISLPNSAKSTRESRLPATLTAGRDALKPT</sequence>
<reference evidence="2" key="1">
    <citation type="journal article" date="2005" name="Mol. Biol. Evol.">
        <title>Substitution rate and structural divergence of 5'UTR evolution: comparative analysis between human and cynomolgus monkey cDNAs.</title>
        <authorList>
            <person name="Osada N."/>
            <person name="Hirata M."/>
            <person name="Tanuma R."/>
            <person name="Kusuda J."/>
            <person name="Hida M."/>
            <person name="Suzuki Y."/>
            <person name="Sugano S."/>
            <person name="Gojobori T."/>
            <person name="Shen C.K."/>
            <person name="Wu C.I."/>
            <person name="Hashimoto K."/>
        </authorList>
    </citation>
    <scope>NUCLEOTIDE SEQUENCE</scope>
</reference>
<dbReference type="AlphaFoldDB" id="Q4R7J9"/>
<reference evidence="2" key="2">
    <citation type="submission" date="2005-06" db="EMBL/GenBank/DDBJ databases">
        <title>DNA sequences of macaque genes expressed in brain or testis and its evolutionary implications.</title>
        <authorList>
            <consortium name="International consortium for macaque cDNA sequencing and analysis"/>
        </authorList>
    </citation>
    <scope>NUCLEOTIDE SEQUENCE</scope>
</reference>
<evidence type="ECO:0000313" key="2">
    <source>
        <dbReference type="EMBL" id="BAE00923.1"/>
    </source>
</evidence>
<name>Q4R7J9_MACFA</name>
<accession>Q4R7J9</accession>
<evidence type="ECO:0000256" key="1">
    <source>
        <dbReference type="SAM" id="MobiDB-lite"/>
    </source>
</evidence>